<gene>
    <name evidence="2" type="ORF">M569_11979</name>
</gene>
<dbReference type="InterPro" id="IPR036874">
    <property type="entry name" value="Carbonic_anhydrase_sf"/>
</dbReference>
<organism evidence="2 3">
    <name type="scientific">Genlisea aurea</name>
    <dbReference type="NCBI Taxonomy" id="192259"/>
    <lineage>
        <taxon>Eukaryota</taxon>
        <taxon>Viridiplantae</taxon>
        <taxon>Streptophyta</taxon>
        <taxon>Embryophyta</taxon>
        <taxon>Tracheophyta</taxon>
        <taxon>Spermatophyta</taxon>
        <taxon>Magnoliopsida</taxon>
        <taxon>eudicotyledons</taxon>
        <taxon>Gunneridae</taxon>
        <taxon>Pentapetalae</taxon>
        <taxon>asterids</taxon>
        <taxon>lamiids</taxon>
        <taxon>Lamiales</taxon>
        <taxon>Lentibulariaceae</taxon>
        <taxon>Genlisea</taxon>
    </lineage>
</organism>
<dbReference type="InterPro" id="IPR001765">
    <property type="entry name" value="Carbonic_anhydrase"/>
</dbReference>
<dbReference type="GO" id="GO:0004089">
    <property type="term" value="F:carbonate dehydratase activity"/>
    <property type="evidence" value="ECO:0007669"/>
    <property type="project" value="InterPro"/>
</dbReference>
<evidence type="ECO:0000313" key="3">
    <source>
        <dbReference type="Proteomes" id="UP000015453"/>
    </source>
</evidence>
<dbReference type="Proteomes" id="UP000015453">
    <property type="component" value="Unassembled WGS sequence"/>
</dbReference>
<sequence>MNESINRSLLNLLTYPWVEERVKQGKLLIHGGYYDFVECSFEKWTLGRGGSADSVVNREFWA</sequence>
<dbReference type="PANTHER" id="PTHR11002">
    <property type="entry name" value="CARBONIC ANHYDRASE"/>
    <property type="match status" value="1"/>
</dbReference>
<dbReference type="Gene3D" id="3.40.1050.10">
    <property type="entry name" value="Carbonic anhydrase"/>
    <property type="match status" value="1"/>
</dbReference>
<protein>
    <recommendedName>
        <fullName evidence="4">Carbonic anhydrase</fullName>
    </recommendedName>
</protein>
<evidence type="ECO:0000256" key="1">
    <source>
        <dbReference type="ARBA" id="ARBA00006217"/>
    </source>
</evidence>
<dbReference type="EMBL" id="AUSU01005875">
    <property type="protein sequence ID" value="EPS62809.1"/>
    <property type="molecule type" value="Genomic_DNA"/>
</dbReference>
<dbReference type="PANTHER" id="PTHR11002:SF12">
    <property type="entry name" value="CARBONIC ANHYDRASE"/>
    <property type="match status" value="1"/>
</dbReference>
<evidence type="ECO:0008006" key="4">
    <source>
        <dbReference type="Google" id="ProtNLM"/>
    </source>
</evidence>
<comment type="similarity">
    <text evidence="1">Belongs to the beta-class carbonic anhydrase family.</text>
</comment>
<comment type="caution">
    <text evidence="2">The sequence shown here is derived from an EMBL/GenBank/DDBJ whole genome shotgun (WGS) entry which is preliminary data.</text>
</comment>
<accession>S8C7N8</accession>
<name>S8C7N8_9LAMI</name>
<dbReference type="AlphaFoldDB" id="S8C7N8"/>
<evidence type="ECO:0000313" key="2">
    <source>
        <dbReference type="EMBL" id="EPS62809.1"/>
    </source>
</evidence>
<dbReference type="GO" id="GO:0008270">
    <property type="term" value="F:zinc ion binding"/>
    <property type="evidence" value="ECO:0007669"/>
    <property type="project" value="InterPro"/>
</dbReference>
<reference evidence="2 3" key="1">
    <citation type="journal article" date="2013" name="BMC Genomics">
        <title>The miniature genome of a carnivorous plant Genlisea aurea contains a low number of genes and short non-coding sequences.</title>
        <authorList>
            <person name="Leushkin E.V."/>
            <person name="Sutormin R.A."/>
            <person name="Nabieva E.R."/>
            <person name="Penin A.A."/>
            <person name="Kondrashov A.S."/>
            <person name="Logacheva M.D."/>
        </authorList>
    </citation>
    <scope>NUCLEOTIDE SEQUENCE [LARGE SCALE GENOMIC DNA]</scope>
</reference>
<dbReference type="OrthoDB" id="10248475at2759"/>
<keyword evidence="3" id="KW-1185">Reference proteome</keyword>
<proteinExistence type="inferred from homology"/>
<dbReference type="SUPFAM" id="SSF53056">
    <property type="entry name" value="beta-carbonic anhydrase, cab"/>
    <property type="match status" value="1"/>
</dbReference>